<dbReference type="InterPro" id="IPR044611">
    <property type="entry name" value="E3A/B/C-like"/>
</dbReference>
<dbReference type="PROSITE" id="PS50096">
    <property type="entry name" value="IQ"/>
    <property type="match status" value="1"/>
</dbReference>
<evidence type="ECO:0000313" key="13">
    <source>
        <dbReference type="Proteomes" id="UP001347796"/>
    </source>
</evidence>
<evidence type="ECO:0000256" key="5">
    <source>
        <dbReference type="ARBA" id="ARBA00022786"/>
    </source>
</evidence>
<dbReference type="PANTHER" id="PTHR45700">
    <property type="entry name" value="UBIQUITIN-PROTEIN LIGASE E3C"/>
    <property type="match status" value="1"/>
</dbReference>
<keyword evidence="13" id="KW-1185">Reference proteome</keyword>
<dbReference type="PROSITE" id="PS50237">
    <property type="entry name" value="HECT"/>
    <property type="match status" value="1"/>
</dbReference>
<evidence type="ECO:0000256" key="9">
    <source>
        <dbReference type="ARBA" id="ARBA00077267"/>
    </source>
</evidence>
<dbReference type="GO" id="GO:0014069">
    <property type="term" value="C:postsynaptic density"/>
    <property type="evidence" value="ECO:0007669"/>
    <property type="project" value="UniProtKB-SubCell"/>
</dbReference>
<comment type="catalytic activity">
    <reaction evidence="1">
        <text>S-ubiquitinyl-[E2 ubiquitin-conjugating enzyme]-L-cysteine + [acceptor protein]-L-lysine = [E2 ubiquitin-conjugating enzyme]-L-cysteine + N(6)-ubiquitinyl-[acceptor protein]-L-lysine.</text>
        <dbReference type="EC" id="2.3.2.26"/>
    </reaction>
</comment>
<dbReference type="FunFam" id="3.30.2160.10:FF:000002">
    <property type="entry name" value="Putative Ubiquitin-protein ligase E3C"/>
    <property type="match status" value="1"/>
</dbReference>
<evidence type="ECO:0000256" key="4">
    <source>
        <dbReference type="ARBA" id="ARBA00022679"/>
    </source>
</evidence>
<organism evidence="12 13">
    <name type="scientific">Patella caerulea</name>
    <name type="common">Rayed Mediterranean limpet</name>
    <dbReference type="NCBI Taxonomy" id="87958"/>
    <lineage>
        <taxon>Eukaryota</taxon>
        <taxon>Metazoa</taxon>
        <taxon>Spiralia</taxon>
        <taxon>Lophotrochozoa</taxon>
        <taxon>Mollusca</taxon>
        <taxon>Gastropoda</taxon>
        <taxon>Patellogastropoda</taxon>
        <taxon>Patelloidea</taxon>
        <taxon>Patellidae</taxon>
        <taxon>Patella</taxon>
    </lineage>
</organism>
<comment type="caution">
    <text evidence="12">The sequence shown here is derived from an EMBL/GenBank/DDBJ whole genome shotgun (WGS) entry which is preliminary data.</text>
</comment>
<dbReference type="SMART" id="SM00119">
    <property type="entry name" value="HECTc"/>
    <property type="match status" value="1"/>
</dbReference>
<dbReference type="SUPFAM" id="SSF56204">
    <property type="entry name" value="Hect, E3 ligase catalytic domain"/>
    <property type="match status" value="1"/>
</dbReference>
<name>A0AAN8GGC1_PATCE</name>
<dbReference type="FunFam" id="3.30.2410.10:FF:000012">
    <property type="entry name" value="Ubiquitin-protein ligase E3B"/>
    <property type="match status" value="1"/>
</dbReference>
<feature type="domain" description="HECT" evidence="11">
    <location>
        <begin position="697"/>
        <end position="1062"/>
    </location>
</feature>
<dbReference type="AlphaFoldDB" id="A0AAN8GGC1"/>
<proteinExistence type="predicted"/>
<evidence type="ECO:0000256" key="10">
    <source>
        <dbReference type="PROSITE-ProRule" id="PRU00104"/>
    </source>
</evidence>
<keyword evidence="6" id="KW-0770">Synapse</keyword>
<dbReference type="CDD" id="cd00078">
    <property type="entry name" value="HECTc"/>
    <property type="match status" value="1"/>
</dbReference>
<dbReference type="Gene3D" id="3.30.2410.10">
    <property type="entry name" value="Hect, E3 ligase catalytic domain"/>
    <property type="match status" value="1"/>
</dbReference>
<feature type="active site" description="Glycyl thioester intermediate" evidence="10">
    <location>
        <position position="1030"/>
    </location>
</feature>
<comment type="subcellular location">
    <subcellularLocation>
        <location evidence="7">Postsynaptic density</location>
    </subcellularLocation>
</comment>
<evidence type="ECO:0000256" key="7">
    <source>
        <dbReference type="ARBA" id="ARBA00034105"/>
    </source>
</evidence>
<evidence type="ECO:0000256" key="6">
    <source>
        <dbReference type="ARBA" id="ARBA00023018"/>
    </source>
</evidence>
<protein>
    <recommendedName>
        <fullName evidence="8">Ubiquitin-protein ligase E3B</fullName>
        <ecNumber evidence="3">2.3.2.26</ecNumber>
    </recommendedName>
    <alternativeName>
        <fullName evidence="9">HECT-type ubiquitin transferase E3B</fullName>
    </alternativeName>
</protein>
<comment type="pathway">
    <text evidence="2">Protein modification; protein ubiquitination.</text>
</comment>
<dbReference type="Pfam" id="PF00632">
    <property type="entry name" value="HECT"/>
    <property type="match status" value="1"/>
</dbReference>
<evidence type="ECO:0000256" key="1">
    <source>
        <dbReference type="ARBA" id="ARBA00000885"/>
    </source>
</evidence>
<evidence type="ECO:0000259" key="11">
    <source>
        <dbReference type="PROSITE" id="PS50237"/>
    </source>
</evidence>
<accession>A0AAN8GGC1</accession>
<dbReference type="InterPro" id="IPR035983">
    <property type="entry name" value="Hect_E3_ubiquitin_ligase"/>
</dbReference>
<gene>
    <name evidence="12" type="ORF">SNE40_023363</name>
</gene>
<dbReference type="Proteomes" id="UP001347796">
    <property type="component" value="Unassembled WGS sequence"/>
</dbReference>
<dbReference type="GO" id="GO:0006511">
    <property type="term" value="P:ubiquitin-dependent protein catabolic process"/>
    <property type="evidence" value="ECO:0007669"/>
    <property type="project" value="TreeGrafter"/>
</dbReference>
<dbReference type="Gene3D" id="3.90.1750.10">
    <property type="entry name" value="Hect, E3 ligase catalytic domains"/>
    <property type="match status" value="1"/>
</dbReference>
<reference evidence="12 13" key="1">
    <citation type="submission" date="2024-01" db="EMBL/GenBank/DDBJ databases">
        <title>The genome of the rayed Mediterranean limpet Patella caerulea (Linnaeus, 1758).</title>
        <authorList>
            <person name="Anh-Thu Weber A."/>
            <person name="Halstead-Nussloch G."/>
        </authorList>
    </citation>
    <scope>NUCLEOTIDE SEQUENCE [LARGE SCALE GENOMIC DNA]</scope>
    <source>
        <strain evidence="12">AATW-2023a</strain>
        <tissue evidence="12">Whole specimen</tissue>
    </source>
</reference>
<dbReference type="GO" id="GO:0000209">
    <property type="term" value="P:protein polyubiquitination"/>
    <property type="evidence" value="ECO:0007669"/>
    <property type="project" value="InterPro"/>
</dbReference>
<keyword evidence="5 10" id="KW-0833">Ubl conjugation pathway</keyword>
<dbReference type="GO" id="GO:0061630">
    <property type="term" value="F:ubiquitin protein ligase activity"/>
    <property type="evidence" value="ECO:0007669"/>
    <property type="project" value="UniProtKB-EC"/>
</dbReference>
<evidence type="ECO:0000256" key="3">
    <source>
        <dbReference type="ARBA" id="ARBA00012485"/>
    </source>
</evidence>
<dbReference type="InterPro" id="IPR000569">
    <property type="entry name" value="HECT_dom"/>
</dbReference>
<evidence type="ECO:0000256" key="8">
    <source>
        <dbReference type="ARBA" id="ARBA00067505"/>
    </source>
</evidence>
<evidence type="ECO:0000256" key="2">
    <source>
        <dbReference type="ARBA" id="ARBA00004906"/>
    </source>
</evidence>
<dbReference type="EC" id="2.3.2.26" evidence="3"/>
<keyword evidence="4" id="KW-0808">Transferase</keyword>
<evidence type="ECO:0000313" key="12">
    <source>
        <dbReference type="EMBL" id="KAK6166734.1"/>
    </source>
</evidence>
<dbReference type="Gene3D" id="3.30.2160.10">
    <property type="entry name" value="Hect, E3 ligase catalytic domain"/>
    <property type="match status" value="1"/>
</dbReference>
<sequence>MFGRVDPKKSQFLDSAKAAREERAQERERELAVIKIQAYTRSFLCRTKIKNSVRSELDKLLKLPVENEQEEYKPCLSPALELFKVIRKFMFIFDQKVDKQRFEYLCRYLLLSVKSDDLKLSYVAIGMTKHALLWIQQLKDILWRCCLYLKHLRPESHCDSNSIKLLLGTLITFTNTTSWKILKGKTGETFNNGMTKLCNNVMGYLNTKGLYSVLEVLLTKGLARCKPVFNKNTLSAMMTLALRPLIAANFSDNLLSVFLLHILSVPALIHHISVLSQETLSILITHRIFKRCLDLMTNEQSTRIIFNSLEGNYALCLMANLIQLGYLEMEGLVENTQNFMFVMIRLLESCKKYVLSKRSNLTHWHPVLGWFSQSTNQSLHEAMHFVVKQLQLLWSDKMIKLLFLELIEYVATTQAANEIKSSPSKNIIKKAIEKASSKNETPKIKLSSSMSTSTCLPCTLYRTALQTLSQLKMDIIGGLSYNAMLLPNLWRFLCDLGPMCGMKIFQDLLSQTPNSTIHQVFSLLTLFCETASHLLTTLDDIEMYEQQRFLKISDYVKMSEFLNHFVTCVLWHGLMDLQTASTSDVYNSCWVLLMILHERDARRAFTPKNHWLIRDVKPSLFMSELDRGRKPVQFLMQKVPHIIPFNDRVVLFRKYIAKERDVLGITESVCASPQSTLITVHRSRIVEDGYRQLAQLPPKAMKGIIRVKFINEQGLDEAGIDQDGVFKEFLEETITRVFDPSLNLFKITSEQKLYPSSTSYIQDNHLALFEFVGSMLGKAVYEGIIVDIPFASFFLTQMLGHQQSSTYSSLDELPSLDPELAKSLNYIKHYDGDISDLELTFSCDEDCMGKIETHELVPGGRAISVTNENKIRYVHLMAHFRMYRQIKEQTSAFIRGFKAVVNKDWLHMFSAPEFQKLMSGDNTDMDIEDLRRHTQYYGGYHNNHRVINWLWDIIDKDFKDNERSLFLKFVTSCSKPPLLGFANLEPPFSIRCVEVSDDQDTGDTVGSVLKGFFNIKKRDAGGRLPTSSTCFNLLKLPNYGKKSILKEKLRYAIHSHSGFEIS</sequence>
<dbReference type="PANTHER" id="PTHR45700:SF3">
    <property type="entry name" value="UBIQUITIN-PROTEIN LIGASE E3B"/>
    <property type="match status" value="1"/>
</dbReference>
<dbReference type="EMBL" id="JAZGQO010000021">
    <property type="protein sequence ID" value="KAK6166734.1"/>
    <property type="molecule type" value="Genomic_DNA"/>
</dbReference>